<feature type="binding site" evidence="15">
    <location>
        <position position="206"/>
    </location>
    <ligand>
        <name>substrate</name>
    </ligand>
</feature>
<keyword evidence="9 13" id="KW-0862">Zinc</keyword>
<evidence type="ECO:0000256" key="3">
    <source>
        <dbReference type="ARBA" id="ARBA00004910"/>
    </source>
</evidence>
<evidence type="ECO:0000256" key="6">
    <source>
        <dbReference type="ARBA" id="ARBA00022619"/>
    </source>
</evidence>
<dbReference type="PANTHER" id="PTHR38011:SF7">
    <property type="entry name" value="2,5-DIAMINO-6-RIBOSYLAMINO-4(3H)-PYRIMIDINONE 5'-PHOSPHATE REDUCTASE"/>
    <property type="match status" value="1"/>
</dbReference>
<dbReference type="GO" id="GO:0050661">
    <property type="term" value="F:NADP binding"/>
    <property type="evidence" value="ECO:0007669"/>
    <property type="project" value="InterPro"/>
</dbReference>
<evidence type="ECO:0000256" key="8">
    <source>
        <dbReference type="ARBA" id="ARBA00022801"/>
    </source>
</evidence>
<feature type="binding site" evidence="15">
    <location>
        <position position="209"/>
    </location>
    <ligand>
        <name>substrate</name>
    </ligand>
</feature>
<comment type="caution">
    <text evidence="18">The sequence shown here is derived from an EMBL/GenBank/DDBJ whole genome shotgun (WGS) entry which is preliminary data.</text>
</comment>
<dbReference type="Pfam" id="PF00383">
    <property type="entry name" value="dCMP_cyt_deam_1"/>
    <property type="match status" value="1"/>
</dbReference>
<dbReference type="GO" id="GO:0009231">
    <property type="term" value="P:riboflavin biosynthetic process"/>
    <property type="evidence" value="ECO:0007669"/>
    <property type="project" value="UniProtKB-UniPathway"/>
</dbReference>
<dbReference type="InterPro" id="IPR050765">
    <property type="entry name" value="Riboflavin_Biosynth_HTPR"/>
</dbReference>
<dbReference type="PIRSF" id="PIRSF006769">
    <property type="entry name" value="RibD"/>
    <property type="match status" value="1"/>
</dbReference>
<evidence type="ECO:0000256" key="16">
    <source>
        <dbReference type="PIRSR" id="PIRSR006769-3"/>
    </source>
</evidence>
<evidence type="ECO:0000256" key="15">
    <source>
        <dbReference type="PIRSR" id="PIRSR006769-2"/>
    </source>
</evidence>
<evidence type="ECO:0000256" key="14">
    <source>
        <dbReference type="PIRSR" id="PIRSR006769-1"/>
    </source>
</evidence>
<evidence type="ECO:0000256" key="12">
    <source>
        <dbReference type="ARBA" id="ARBA00023268"/>
    </source>
</evidence>
<comment type="similarity">
    <text evidence="5 13">In the C-terminal section; belongs to the HTP reductase family.</text>
</comment>
<feature type="binding site" evidence="15">
    <location>
        <position position="156"/>
    </location>
    <ligand>
        <name>NADP(+)</name>
        <dbReference type="ChEBI" id="CHEBI:58349"/>
    </ligand>
</feature>
<dbReference type="FunFam" id="3.40.140.10:FF:000025">
    <property type="entry name" value="Riboflavin biosynthesis protein RibD"/>
    <property type="match status" value="1"/>
</dbReference>
<evidence type="ECO:0000313" key="19">
    <source>
        <dbReference type="Proteomes" id="UP000295777"/>
    </source>
</evidence>
<comment type="function">
    <text evidence="1 13">Converts 2,5-diamino-6-(ribosylamino)-4(3h)-pyrimidinone 5'-phosphate into 5-amino-6-(ribosylamino)-2,4(1h,3h)-pyrimidinedione 5'-phosphate.</text>
</comment>
<dbReference type="SUPFAM" id="SSF53597">
    <property type="entry name" value="Dihydrofolate reductase-like"/>
    <property type="match status" value="1"/>
</dbReference>
<evidence type="ECO:0000256" key="9">
    <source>
        <dbReference type="ARBA" id="ARBA00022833"/>
    </source>
</evidence>
<evidence type="ECO:0000313" key="18">
    <source>
        <dbReference type="EMBL" id="TCK06635.1"/>
    </source>
</evidence>
<dbReference type="InterPro" id="IPR024072">
    <property type="entry name" value="DHFR-like_dom_sf"/>
</dbReference>
<dbReference type="PANTHER" id="PTHR38011">
    <property type="entry name" value="DIHYDROFOLATE REDUCTASE FAMILY PROTEIN (AFU_ORTHOLOGUE AFUA_8G06820)"/>
    <property type="match status" value="1"/>
</dbReference>
<dbReference type="Gene3D" id="3.40.430.10">
    <property type="entry name" value="Dihydrofolate Reductase, subunit A"/>
    <property type="match status" value="1"/>
</dbReference>
<dbReference type="Gene3D" id="3.40.140.10">
    <property type="entry name" value="Cytidine Deaminase, domain 2"/>
    <property type="match status" value="1"/>
</dbReference>
<dbReference type="InterPro" id="IPR016193">
    <property type="entry name" value="Cytidine_deaminase-like"/>
</dbReference>
<dbReference type="AlphaFoldDB" id="A0A4R1GIA4"/>
<comment type="similarity">
    <text evidence="4 13">In the N-terminal section; belongs to the cytidine and deoxycytidylate deaminase family.</text>
</comment>
<dbReference type="GO" id="GO:0008703">
    <property type="term" value="F:5-amino-6-(5-phosphoribosylamino)uracil reductase activity"/>
    <property type="evidence" value="ECO:0007669"/>
    <property type="project" value="UniProtKB-EC"/>
</dbReference>
<reference evidence="18 19" key="1">
    <citation type="submission" date="2019-03" db="EMBL/GenBank/DDBJ databases">
        <title>Genomic Encyclopedia of Archaeal and Bacterial Type Strains, Phase II (KMG-II): from individual species to whole genera.</title>
        <authorList>
            <person name="Goeker M."/>
        </authorList>
    </citation>
    <scope>NUCLEOTIDE SEQUENCE [LARGE SCALE GENOMIC DNA]</scope>
    <source>
        <strain evidence="18 19">DSM 24425</strain>
    </source>
</reference>
<feature type="binding site" evidence="15">
    <location>
        <position position="198"/>
    </location>
    <ligand>
        <name>NADP(+)</name>
        <dbReference type="ChEBI" id="CHEBI:58349"/>
    </ligand>
</feature>
<keyword evidence="6 13" id="KW-0686">Riboflavin biosynthesis</keyword>
<keyword evidence="7 13" id="KW-0479">Metal-binding</keyword>
<sequence>MATPEDEKFMRLAVKEAYRGKGKTLPNPAVGAVIVKDGKVISTGYHERAGLPHAESIAIDRAGERAKGATLYVTLEPCNHYGRTPPCSEKIIKAGIKRVVVGVRDPNPVASGGIERLRKAGIEVEVGVLKKKCFELIDDFLVNIKEKRPFVSLKLASTLDGLIADKRGNSKWITSEESRKLVHKLRSYHNAVMVGIGTVLKDDPLLNVRYFKVNSQPKAIVVDRDLKIPVNCRLIKERAEELIIVTAQESLLSYKANILKDLGVKILPVSVSGSELNLLETLRALRESFGIFSIMCEGGAKLAWNLLKAGLIDKYHLFYAPKILGGSEGIPMFQGSFGDISGALKLKTFSIKPVNEDIHIKLYTPKLYNTYMEL</sequence>
<dbReference type="RefSeq" id="WP_243644837.1">
    <property type="nucleotide sequence ID" value="NZ_SMFV01000001.1"/>
</dbReference>
<evidence type="ECO:0000256" key="11">
    <source>
        <dbReference type="ARBA" id="ARBA00023002"/>
    </source>
</evidence>
<dbReference type="CDD" id="cd01284">
    <property type="entry name" value="Riboflavin_deaminase-reductase"/>
    <property type="match status" value="1"/>
</dbReference>
<dbReference type="NCBIfam" id="TIGR00227">
    <property type="entry name" value="ribD_Cterm"/>
    <property type="match status" value="1"/>
</dbReference>
<dbReference type="EC" id="3.5.4.26" evidence="13"/>
<dbReference type="GO" id="GO:0008270">
    <property type="term" value="F:zinc ion binding"/>
    <property type="evidence" value="ECO:0007669"/>
    <property type="project" value="InterPro"/>
</dbReference>
<dbReference type="UniPathway" id="UPA00275">
    <property type="reaction ID" value="UER00401"/>
</dbReference>
<keyword evidence="10 13" id="KW-0521">NADP</keyword>
<dbReference type="GO" id="GO:0008835">
    <property type="term" value="F:diaminohydroxyphosphoribosylaminopyrimidine deaminase activity"/>
    <property type="evidence" value="ECO:0007669"/>
    <property type="project" value="UniProtKB-EC"/>
</dbReference>
<dbReference type="InterPro" id="IPR004794">
    <property type="entry name" value="Eubact_RibD"/>
</dbReference>
<feature type="binding site" evidence="15">
    <location>
        <position position="172"/>
    </location>
    <ligand>
        <name>NADP(+)</name>
        <dbReference type="ChEBI" id="CHEBI:58349"/>
    </ligand>
</feature>
<evidence type="ECO:0000256" key="10">
    <source>
        <dbReference type="ARBA" id="ARBA00022857"/>
    </source>
</evidence>
<protein>
    <recommendedName>
        <fullName evidence="13">Riboflavin biosynthesis protein RibD</fullName>
    </recommendedName>
    <domain>
        <recommendedName>
            <fullName evidence="13">Diaminohydroxyphosphoribosylaminopyrimidine deaminase</fullName>
            <shortName evidence="13">DRAP deaminase</shortName>
            <ecNumber evidence="13">3.5.4.26</ecNumber>
        </recommendedName>
        <alternativeName>
            <fullName evidence="13">Riboflavin-specific deaminase</fullName>
        </alternativeName>
    </domain>
    <domain>
        <recommendedName>
            <fullName evidence="13">5-amino-6-(5-phosphoribosylamino)uracil reductase</fullName>
            <ecNumber evidence="13">1.1.1.193</ecNumber>
        </recommendedName>
        <alternativeName>
            <fullName evidence="13">HTP reductase</fullName>
        </alternativeName>
    </domain>
</protein>
<keyword evidence="19" id="KW-1185">Reference proteome</keyword>
<name>A0A4R1GIA4_9BACT</name>
<accession>A0A4R1GIA4</accession>
<dbReference type="InterPro" id="IPR002125">
    <property type="entry name" value="CMP_dCMP_dom"/>
</dbReference>
<feature type="domain" description="CMP/dCMP-type deaminase" evidence="17">
    <location>
        <begin position="4"/>
        <end position="125"/>
    </location>
</feature>
<comment type="pathway">
    <text evidence="3 13">Cofactor biosynthesis; riboflavin biosynthesis; 5-amino-6-(D-ribitylamino)uracil from GTP: step 3/4.</text>
</comment>
<evidence type="ECO:0000259" key="17">
    <source>
        <dbReference type="PROSITE" id="PS51747"/>
    </source>
</evidence>
<dbReference type="Proteomes" id="UP000295777">
    <property type="component" value="Unassembled WGS sequence"/>
</dbReference>
<comment type="cofactor">
    <cofactor evidence="13 16">
        <name>Zn(2+)</name>
        <dbReference type="ChEBI" id="CHEBI:29105"/>
    </cofactor>
    <text evidence="13 16">Binds 1 zinc ion.</text>
</comment>
<evidence type="ECO:0000256" key="1">
    <source>
        <dbReference type="ARBA" id="ARBA00002151"/>
    </source>
</evidence>
<dbReference type="NCBIfam" id="TIGR00326">
    <property type="entry name" value="eubact_ribD"/>
    <property type="match status" value="1"/>
</dbReference>
<feature type="binding site" evidence="15">
    <location>
        <position position="170"/>
    </location>
    <ligand>
        <name>substrate</name>
    </ligand>
</feature>
<comment type="catalytic activity">
    <reaction evidence="13">
        <text>2,5-diamino-6-hydroxy-4-(5-phosphoribosylamino)-pyrimidine + H2O + H(+) = 5-amino-6-(5-phospho-D-ribosylamino)uracil + NH4(+)</text>
        <dbReference type="Rhea" id="RHEA:21868"/>
        <dbReference type="ChEBI" id="CHEBI:15377"/>
        <dbReference type="ChEBI" id="CHEBI:15378"/>
        <dbReference type="ChEBI" id="CHEBI:28938"/>
        <dbReference type="ChEBI" id="CHEBI:58453"/>
        <dbReference type="ChEBI" id="CHEBI:58614"/>
        <dbReference type="EC" id="3.5.4.26"/>
    </reaction>
</comment>
<proteinExistence type="inferred from homology"/>
<feature type="binding site" evidence="15">
    <location>
        <position position="202"/>
    </location>
    <ligand>
        <name>NADP(+)</name>
        <dbReference type="ChEBI" id="CHEBI:58349"/>
    </ligand>
</feature>
<evidence type="ECO:0000256" key="2">
    <source>
        <dbReference type="ARBA" id="ARBA00004882"/>
    </source>
</evidence>
<dbReference type="InterPro" id="IPR002734">
    <property type="entry name" value="RibDG_C"/>
</dbReference>
<feature type="binding site" evidence="15">
    <location>
        <position position="186"/>
    </location>
    <ligand>
        <name>substrate</name>
    </ligand>
</feature>
<evidence type="ECO:0000256" key="5">
    <source>
        <dbReference type="ARBA" id="ARBA00007417"/>
    </source>
</evidence>
<evidence type="ECO:0000256" key="13">
    <source>
        <dbReference type="PIRNR" id="PIRNR006769"/>
    </source>
</evidence>
<keyword evidence="11 13" id="KW-0560">Oxidoreductase</keyword>
<evidence type="ECO:0000256" key="7">
    <source>
        <dbReference type="ARBA" id="ARBA00022723"/>
    </source>
</evidence>
<dbReference type="InterPro" id="IPR011549">
    <property type="entry name" value="RibD_C"/>
</dbReference>
<evidence type="ECO:0000256" key="4">
    <source>
        <dbReference type="ARBA" id="ARBA00005259"/>
    </source>
</evidence>
<feature type="binding site" evidence="16">
    <location>
        <position position="78"/>
    </location>
    <ligand>
        <name>Zn(2+)</name>
        <dbReference type="ChEBI" id="CHEBI:29105"/>
        <note>catalytic</note>
    </ligand>
</feature>
<comment type="pathway">
    <text evidence="2 13">Cofactor biosynthesis; riboflavin biosynthesis; 5-amino-6-(D-ribitylamino)uracil from GTP: step 2/4.</text>
</comment>
<organism evidence="18 19">
    <name type="scientific">Phorcysia thermohydrogeniphila</name>
    <dbReference type="NCBI Taxonomy" id="936138"/>
    <lineage>
        <taxon>Bacteria</taxon>
        <taxon>Pseudomonadati</taxon>
        <taxon>Aquificota</taxon>
        <taxon>Aquificia</taxon>
        <taxon>Desulfurobacteriales</taxon>
        <taxon>Desulfurobacteriaceae</taxon>
        <taxon>Phorcysia</taxon>
    </lineage>
</organism>
<feature type="binding site" evidence="15">
    <location>
        <position position="297"/>
    </location>
    <ligand>
        <name>substrate</name>
    </ligand>
</feature>
<dbReference type="InterPro" id="IPR016192">
    <property type="entry name" value="APOBEC/CMP_deaminase_Zn-bd"/>
</dbReference>
<keyword evidence="8 13" id="KW-0378">Hydrolase</keyword>
<dbReference type="SUPFAM" id="SSF53927">
    <property type="entry name" value="Cytidine deaminase-like"/>
    <property type="match status" value="1"/>
</dbReference>
<feature type="binding site" evidence="16">
    <location>
        <position position="87"/>
    </location>
    <ligand>
        <name>Zn(2+)</name>
        <dbReference type="ChEBI" id="CHEBI:29105"/>
        <note>catalytic</note>
    </ligand>
</feature>
<dbReference type="PROSITE" id="PS00903">
    <property type="entry name" value="CYT_DCMP_DEAMINASES_1"/>
    <property type="match status" value="1"/>
</dbReference>
<dbReference type="EC" id="1.1.1.193" evidence="13"/>
<comment type="catalytic activity">
    <reaction evidence="13">
        <text>5-amino-6-(5-phospho-D-ribitylamino)uracil + NADP(+) = 5-amino-6-(5-phospho-D-ribosylamino)uracil + NADPH + H(+)</text>
        <dbReference type="Rhea" id="RHEA:17845"/>
        <dbReference type="ChEBI" id="CHEBI:15378"/>
        <dbReference type="ChEBI" id="CHEBI:57783"/>
        <dbReference type="ChEBI" id="CHEBI:58349"/>
        <dbReference type="ChEBI" id="CHEBI:58421"/>
        <dbReference type="ChEBI" id="CHEBI:58453"/>
        <dbReference type="EC" id="1.1.1.193"/>
    </reaction>
</comment>
<dbReference type="PROSITE" id="PS51747">
    <property type="entry name" value="CYT_DCMP_DEAMINASES_2"/>
    <property type="match status" value="1"/>
</dbReference>
<dbReference type="Pfam" id="PF01872">
    <property type="entry name" value="RibD_C"/>
    <property type="match status" value="1"/>
</dbReference>
<feature type="binding site" evidence="16">
    <location>
        <position position="53"/>
    </location>
    <ligand>
        <name>Zn(2+)</name>
        <dbReference type="ChEBI" id="CHEBI:29105"/>
        <note>catalytic</note>
    </ligand>
</feature>
<dbReference type="EMBL" id="SMFV01000001">
    <property type="protein sequence ID" value="TCK06635.1"/>
    <property type="molecule type" value="Genomic_DNA"/>
</dbReference>
<keyword evidence="12" id="KW-0511">Multifunctional enzyme</keyword>
<gene>
    <name evidence="18" type="ORF">CLV27_0441</name>
</gene>
<feature type="active site" description="Proton donor" evidence="14">
    <location>
        <position position="55"/>
    </location>
</feature>